<keyword evidence="3" id="KW-1185">Reference proteome</keyword>
<dbReference type="Pfam" id="PF24864">
    <property type="entry name" value="DUF7730"/>
    <property type="match status" value="1"/>
</dbReference>
<dbReference type="EMBL" id="JACAZI010000008">
    <property type="protein sequence ID" value="KAF7353920.1"/>
    <property type="molecule type" value="Genomic_DNA"/>
</dbReference>
<reference evidence="2" key="1">
    <citation type="submission" date="2020-05" db="EMBL/GenBank/DDBJ databases">
        <title>Mycena genomes resolve the evolution of fungal bioluminescence.</title>
        <authorList>
            <person name="Tsai I.J."/>
        </authorList>
    </citation>
    <scope>NUCLEOTIDE SEQUENCE</scope>
    <source>
        <strain evidence="2">CCC161011</strain>
    </source>
</reference>
<evidence type="ECO:0000313" key="2">
    <source>
        <dbReference type="EMBL" id="KAF7353920.1"/>
    </source>
</evidence>
<proteinExistence type="predicted"/>
<accession>A0A8H7CXH1</accession>
<feature type="domain" description="DUF7730" evidence="1">
    <location>
        <begin position="84"/>
        <end position="206"/>
    </location>
</feature>
<dbReference type="OrthoDB" id="2916672at2759"/>
<name>A0A8H7CXH1_9AGAR</name>
<sequence length="318" mass="36804">MPSKMSTAIAKGAGTLLEWGLLVLCFPCVCYCHFYGGRPKRAWYGTGEMQEWARRHREKFPRPPNPPPLPANRIDIRQLPAAEQPKSCGFFELPWDLRERIYEQVYGGRLITLRVVCLQYHEPCVIWSRCYFPVDDLAHDPTGGILPAEQISTALLRSCRQAYIEALPILHQRNTFHISTSQLDLVVRSGLGEYCLPDIRSVYLYHHTALFGMRSWKTDVFSLLQKMSLERVAFDFDDEGPPDAAEMDPYLAERDSSFGRCVLGLRNLRRLELWFRYKHVPNVRDSLDKGDLAEKLRKLMMAPGADERYRAFLEQYKI</sequence>
<dbReference type="AlphaFoldDB" id="A0A8H7CXH1"/>
<gene>
    <name evidence="2" type="ORF">MVEN_01078100</name>
</gene>
<dbReference type="InterPro" id="IPR056632">
    <property type="entry name" value="DUF7730"/>
</dbReference>
<organism evidence="2 3">
    <name type="scientific">Mycena venus</name>
    <dbReference type="NCBI Taxonomy" id="2733690"/>
    <lineage>
        <taxon>Eukaryota</taxon>
        <taxon>Fungi</taxon>
        <taxon>Dikarya</taxon>
        <taxon>Basidiomycota</taxon>
        <taxon>Agaricomycotina</taxon>
        <taxon>Agaricomycetes</taxon>
        <taxon>Agaricomycetidae</taxon>
        <taxon>Agaricales</taxon>
        <taxon>Marasmiineae</taxon>
        <taxon>Mycenaceae</taxon>
        <taxon>Mycena</taxon>
    </lineage>
</organism>
<dbReference type="Proteomes" id="UP000620124">
    <property type="component" value="Unassembled WGS sequence"/>
</dbReference>
<evidence type="ECO:0000259" key="1">
    <source>
        <dbReference type="Pfam" id="PF24864"/>
    </source>
</evidence>
<comment type="caution">
    <text evidence="2">The sequence shown here is derived from an EMBL/GenBank/DDBJ whole genome shotgun (WGS) entry which is preliminary data.</text>
</comment>
<protein>
    <recommendedName>
        <fullName evidence="1">DUF7730 domain-containing protein</fullName>
    </recommendedName>
</protein>
<evidence type="ECO:0000313" key="3">
    <source>
        <dbReference type="Proteomes" id="UP000620124"/>
    </source>
</evidence>
<dbReference type="PANTHER" id="PTHR38790">
    <property type="entry name" value="2EXR DOMAIN-CONTAINING PROTEIN-RELATED"/>
    <property type="match status" value="1"/>
</dbReference>